<dbReference type="GO" id="GO:0003999">
    <property type="term" value="F:adenine phosphoribosyltransferase activity"/>
    <property type="evidence" value="ECO:0007669"/>
    <property type="project" value="UniProtKB-UniRule"/>
</dbReference>
<dbReference type="InterPro" id="IPR000836">
    <property type="entry name" value="PRTase_dom"/>
</dbReference>
<dbReference type="FunFam" id="3.40.50.2020:FF:000021">
    <property type="entry name" value="Adenine phosphoribosyltransferase"/>
    <property type="match status" value="1"/>
</dbReference>
<dbReference type="NCBIfam" id="NF002636">
    <property type="entry name" value="PRK02304.1-5"/>
    <property type="match status" value="1"/>
</dbReference>
<dbReference type="GO" id="GO:0006168">
    <property type="term" value="P:adenine salvage"/>
    <property type="evidence" value="ECO:0007669"/>
    <property type="project" value="InterPro"/>
</dbReference>
<evidence type="ECO:0000259" key="12">
    <source>
        <dbReference type="Pfam" id="PF00156"/>
    </source>
</evidence>
<dbReference type="InterPro" id="IPR005764">
    <property type="entry name" value="Ade_phspho_trans"/>
</dbReference>
<evidence type="ECO:0000256" key="8">
    <source>
        <dbReference type="ARBA" id="ARBA00022676"/>
    </source>
</evidence>
<evidence type="ECO:0000313" key="14">
    <source>
        <dbReference type="Proteomes" id="UP000501600"/>
    </source>
</evidence>
<feature type="domain" description="Phosphoribosyltransferase" evidence="12">
    <location>
        <begin position="31"/>
        <end position="151"/>
    </location>
</feature>
<dbReference type="GO" id="GO:0006166">
    <property type="term" value="P:purine ribonucleoside salvage"/>
    <property type="evidence" value="ECO:0007669"/>
    <property type="project" value="UniProtKB-UniRule"/>
</dbReference>
<comment type="subunit">
    <text evidence="11">Homodimer.</text>
</comment>
<dbReference type="NCBIfam" id="NF002634">
    <property type="entry name" value="PRK02304.1-3"/>
    <property type="match status" value="1"/>
</dbReference>
<evidence type="ECO:0000256" key="5">
    <source>
        <dbReference type="ARBA" id="ARBA00008391"/>
    </source>
</evidence>
<sequence length="179" mass="19339">MRENDDLRVLVRTIRDYPKPGIQFRDVSTLLLDGPAFRKTIDRMIALVDPDSFDFIAGIEARGFIVSAAMSYALEKGKVMLRKPGKLPGQSVSIDYALEYGTDQIEMHTDAIRPGQRVLLVDDLLATGGTAMAGVELLRGQGAVVDTALFIVDLPDLGGSAKLTAVQVEPMALMAFAGD</sequence>
<dbReference type="PANTHER" id="PTHR32315">
    <property type="entry name" value="ADENINE PHOSPHORIBOSYLTRANSFERASE"/>
    <property type="match status" value="1"/>
</dbReference>
<dbReference type="Pfam" id="PF00156">
    <property type="entry name" value="Pribosyltran"/>
    <property type="match status" value="1"/>
</dbReference>
<dbReference type="HAMAP" id="MF_00004">
    <property type="entry name" value="Aden_phosphoribosyltr"/>
    <property type="match status" value="1"/>
</dbReference>
<dbReference type="AlphaFoldDB" id="A0A6H2DPH5"/>
<dbReference type="Proteomes" id="UP000501600">
    <property type="component" value="Chromosome"/>
</dbReference>
<dbReference type="EMBL" id="CP051217">
    <property type="protein sequence ID" value="QJB70098.1"/>
    <property type="molecule type" value="Genomic_DNA"/>
</dbReference>
<dbReference type="SUPFAM" id="SSF53271">
    <property type="entry name" value="PRTase-like"/>
    <property type="match status" value="1"/>
</dbReference>
<evidence type="ECO:0000256" key="3">
    <source>
        <dbReference type="ARBA" id="ARBA00004496"/>
    </source>
</evidence>
<evidence type="ECO:0000256" key="7">
    <source>
        <dbReference type="ARBA" id="ARBA00022490"/>
    </source>
</evidence>
<dbReference type="NCBIfam" id="TIGR01090">
    <property type="entry name" value="apt"/>
    <property type="match status" value="1"/>
</dbReference>
<reference evidence="13 14" key="1">
    <citation type="submission" date="2020-04" db="EMBL/GenBank/DDBJ databases">
        <title>Genome sequence for Sphingorhabdus sp. strain M1.</title>
        <authorList>
            <person name="Park S.-J."/>
        </authorList>
    </citation>
    <scope>NUCLEOTIDE SEQUENCE [LARGE SCALE GENOMIC DNA]</scope>
    <source>
        <strain evidence="13 14">JK6</strain>
    </source>
</reference>
<dbReference type="GO" id="GO:0044209">
    <property type="term" value="P:AMP salvage"/>
    <property type="evidence" value="ECO:0007669"/>
    <property type="project" value="UniProtKB-UniRule"/>
</dbReference>
<comment type="subcellular location">
    <subcellularLocation>
        <location evidence="3 11">Cytoplasm</location>
    </subcellularLocation>
</comment>
<protein>
    <recommendedName>
        <fullName evidence="6 11">Adenine phosphoribosyltransferase</fullName>
        <shortName evidence="11">APRT</shortName>
        <ecNumber evidence="6 11">2.4.2.7</ecNumber>
    </recommendedName>
</protein>
<dbReference type="CDD" id="cd06223">
    <property type="entry name" value="PRTases_typeI"/>
    <property type="match status" value="1"/>
</dbReference>
<evidence type="ECO:0000256" key="1">
    <source>
        <dbReference type="ARBA" id="ARBA00000868"/>
    </source>
</evidence>
<keyword evidence="14" id="KW-1185">Reference proteome</keyword>
<comment type="catalytic activity">
    <reaction evidence="1 11">
        <text>AMP + diphosphate = 5-phospho-alpha-D-ribose 1-diphosphate + adenine</text>
        <dbReference type="Rhea" id="RHEA:16609"/>
        <dbReference type="ChEBI" id="CHEBI:16708"/>
        <dbReference type="ChEBI" id="CHEBI:33019"/>
        <dbReference type="ChEBI" id="CHEBI:58017"/>
        <dbReference type="ChEBI" id="CHEBI:456215"/>
        <dbReference type="EC" id="2.4.2.7"/>
    </reaction>
</comment>
<evidence type="ECO:0000256" key="4">
    <source>
        <dbReference type="ARBA" id="ARBA00004659"/>
    </source>
</evidence>
<evidence type="ECO:0000256" key="11">
    <source>
        <dbReference type="HAMAP-Rule" id="MF_00004"/>
    </source>
</evidence>
<dbReference type="GO" id="GO:0016208">
    <property type="term" value="F:AMP binding"/>
    <property type="evidence" value="ECO:0007669"/>
    <property type="project" value="TreeGrafter"/>
</dbReference>
<organism evidence="13 14">
    <name type="scientific">Parasphingorhabdus halotolerans</name>
    <dbReference type="NCBI Taxonomy" id="2725558"/>
    <lineage>
        <taxon>Bacteria</taxon>
        <taxon>Pseudomonadati</taxon>
        <taxon>Pseudomonadota</taxon>
        <taxon>Alphaproteobacteria</taxon>
        <taxon>Sphingomonadales</taxon>
        <taxon>Sphingomonadaceae</taxon>
        <taxon>Parasphingorhabdus</taxon>
    </lineage>
</organism>
<dbReference type="EC" id="2.4.2.7" evidence="6 11"/>
<keyword evidence="7 11" id="KW-0963">Cytoplasm</keyword>
<keyword evidence="10 11" id="KW-0660">Purine salvage</keyword>
<gene>
    <name evidence="11" type="primary">apt</name>
    <name evidence="13" type="ORF">HF685_13040</name>
</gene>
<dbReference type="RefSeq" id="WP_168820366.1">
    <property type="nucleotide sequence ID" value="NZ_CP051217.1"/>
</dbReference>
<comment type="pathway">
    <text evidence="4 11">Purine metabolism; AMP biosynthesis via salvage pathway; AMP from adenine: step 1/1.</text>
</comment>
<dbReference type="Gene3D" id="3.40.50.2020">
    <property type="match status" value="1"/>
</dbReference>
<dbReference type="InterPro" id="IPR050054">
    <property type="entry name" value="UPRTase/APRTase"/>
</dbReference>
<evidence type="ECO:0000256" key="10">
    <source>
        <dbReference type="ARBA" id="ARBA00022726"/>
    </source>
</evidence>
<evidence type="ECO:0000313" key="13">
    <source>
        <dbReference type="EMBL" id="QJB70098.1"/>
    </source>
</evidence>
<evidence type="ECO:0000256" key="2">
    <source>
        <dbReference type="ARBA" id="ARBA00003968"/>
    </source>
</evidence>
<evidence type="ECO:0000256" key="9">
    <source>
        <dbReference type="ARBA" id="ARBA00022679"/>
    </source>
</evidence>
<name>A0A6H2DPH5_9SPHN</name>
<dbReference type="GO" id="GO:0002055">
    <property type="term" value="F:adenine binding"/>
    <property type="evidence" value="ECO:0007669"/>
    <property type="project" value="TreeGrafter"/>
</dbReference>
<accession>A0A6H2DPH5</accession>
<proteinExistence type="inferred from homology"/>
<keyword evidence="9 11" id="KW-0808">Transferase</keyword>
<dbReference type="KEGG" id="phao:HF685_13040"/>
<keyword evidence="8 11" id="KW-0328">Glycosyltransferase</keyword>
<comment type="similarity">
    <text evidence="5 11">Belongs to the purine/pyrimidine phosphoribosyltransferase family.</text>
</comment>
<dbReference type="InterPro" id="IPR029057">
    <property type="entry name" value="PRTase-like"/>
</dbReference>
<dbReference type="GO" id="GO:0005737">
    <property type="term" value="C:cytoplasm"/>
    <property type="evidence" value="ECO:0007669"/>
    <property type="project" value="UniProtKB-SubCell"/>
</dbReference>
<evidence type="ECO:0000256" key="6">
    <source>
        <dbReference type="ARBA" id="ARBA00011893"/>
    </source>
</evidence>
<comment type="function">
    <text evidence="2 11">Catalyzes a salvage reaction resulting in the formation of AMP, that is energically less costly than de novo synthesis.</text>
</comment>
<dbReference type="UniPathway" id="UPA00588">
    <property type="reaction ID" value="UER00646"/>
</dbReference>
<dbReference type="PANTHER" id="PTHR32315:SF3">
    <property type="entry name" value="ADENINE PHOSPHORIBOSYLTRANSFERASE"/>
    <property type="match status" value="1"/>
</dbReference>